<dbReference type="RefSeq" id="WP_194502742.1">
    <property type="nucleotide sequence ID" value="NZ_JADIVZ010000002.1"/>
</dbReference>
<evidence type="ECO:0000313" key="2">
    <source>
        <dbReference type="Proteomes" id="UP000656804"/>
    </source>
</evidence>
<dbReference type="EMBL" id="JADIVZ010000002">
    <property type="protein sequence ID" value="MBF4161543.1"/>
    <property type="molecule type" value="Genomic_DNA"/>
</dbReference>
<reference evidence="1" key="1">
    <citation type="submission" date="2020-11" db="EMBL/GenBank/DDBJ databases">
        <title>Nocardioides sp. CBS4Y-1, whole genome shotgun sequence.</title>
        <authorList>
            <person name="Tuo L."/>
        </authorList>
    </citation>
    <scope>NUCLEOTIDE SEQUENCE</scope>
    <source>
        <strain evidence="1">CBS4Y-1</strain>
    </source>
</reference>
<dbReference type="Proteomes" id="UP000656804">
    <property type="component" value="Unassembled WGS sequence"/>
</dbReference>
<evidence type="ECO:0000313" key="1">
    <source>
        <dbReference type="EMBL" id="MBF4161543.1"/>
    </source>
</evidence>
<sequence length="104" mass="11359">MGADLEIDYAALDRAATAMATAQESIETARSAFTSAHQLSDGDFTDKGEKMYGEYDEQREEMLTFLEHTHSGYGQLGHAFAVAAQVMRNQDRKLASDASKKGGH</sequence>
<organism evidence="1 2">
    <name type="scientific">Nocardioides acrostichi</name>
    <dbReference type="NCBI Taxonomy" id="2784339"/>
    <lineage>
        <taxon>Bacteria</taxon>
        <taxon>Bacillati</taxon>
        <taxon>Actinomycetota</taxon>
        <taxon>Actinomycetes</taxon>
        <taxon>Propionibacteriales</taxon>
        <taxon>Nocardioidaceae</taxon>
        <taxon>Nocardioides</taxon>
    </lineage>
</organism>
<proteinExistence type="predicted"/>
<gene>
    <name evidence="1" type="ORF">ISG29_07550</name>
</gene>
<protein>
    <submittedName>
        <fullName evidence="1">Uncharacterized protein</fullName>
    </submittedName>
</protein>
<comment type="caution">
    <text evidence="1">The sequence shown here is derived from an EMBL/GenBank/DDBJ whole genome shotgun (WGS) entry which is preliminary data.</text>
</comment>
<name>A0A930YAM2_9ACTN</name>
<dbReference type="AlphaFoldDB" id="A0A930YAM2"/>
<keyword evidence="2" id="KW-1185">Reference proteome</keyword>
<accession>A0A930YAM2</accession>